<sequence>MMAVLKQRKASDAARDAFIAAAKEDGVFVRENGAATS</sequence>
<comment type="caution">
    <text evidence="1">The sequence shown here is derived from an EMBL/GenBank/DDBJ whole genome shotgun (WGS) entry which is preliminary data.</text>
</comment>
<evidence type="ECO:0000313" key="1">
    <source>
        <dbReference type="EMBL" id="THF54767.1"/>
    </source>
</evidence>
<dbReference type="Proteomes" id="UP000306441">
    <property type="component" value="Unassembled WGS sequence"/>
</dbReference>
<gene>
    <name evidence="1" type="ORF">E6C48_20990</name>
</gene>
<name>A0ABY2Q1N1_9HYPH</name>
<proteinExistence type="predicted"/>
<accession>A0ABY2Q1N1</accession>
<reference evidence="1 2" key="1">
    <citation type="submission" date="2019-04" db="EMBL/GenBank/DDBJ databases">
        <title>Mesorhizobium composti sp. nov., isolated from compost.</title>
        <authorList>
            <person name="Lin S.-Y."/>
            <person name="Hameed A."/>
            <person name="Hsieh Y.-T."/>
            <person name="Young C.-C."/>
        </authorList>
    </citation>
    <scope>NUCLEOTIDE SEQUENCE [LARGE SCALE GENOMIC DNA]</scope>
    <source>
        <strain evidence="1 2">CC-YTH430</strain>
    </source>
</reference>
<dbReference type="EMBL" id="SSNY01000016">
    <property type="protein sequence ID" value="THF54767.1"/>
    <property type="molecule type" value="Genomic_DNA"/>
</dbReference>
<organism evidence="1 2">
    <name type="scientific">Ollibium composti</name>
    <dbReference type="NCBI Taxonomy" id="2675109"/>
    <lineage>
        <taxon>Bacteria</taxon>
        <taxon>Pseudomonadati</taxon>
        <taxon>Pseudomonadota</taxon>
        <taxon>Alphaproteobacteria</taxon>
        <taxon>Hyphomicrobiales</taxon>
        <taxon>Phyllobacteriaceae</taxon>
        <taxon>Ollibium</taxon>
    </lineage>
</organism>
<evidence type="ECO:0000313" key="2">
    <source>
        <dbReference type="Proteomes" id="UP000306441"/>
    </source>
</evidence>
<protein>
    <submittedName>
        <fullName evidence="1">Uncharacterized protein</fullName>
    </submittedName>
</protein>
<keyword evidence="2" id="KW-1185">Reference proteome</keyword>